<evidence type="ECO:0000256" key="1">
    <source>
        <dbReference type="SAM" id="Phobius"/>
    </source>
</evidence>
<sequence>MTTKNETTVLKDEIAAPRLMPGIRNGLKKGWHGFIWLLKIIVPVSFATGLLVYSGIIYQLDFLLNPVMTWMGLPASGALVIIAGIFTGIYGTVAALSVMPFAMEHMILLAVFTLICHNLIQESMVQGRSGINPFFAAGFRLAAAFVVTFLCAKFMGVTPDMAGPLAGATLPAQDLAFTAWLAGWAVDTLKLVVQIFCIIMPLMILMELARVFHVIDFIIRPLGPVLAFLGLDRSCGMLWMTAAVFGLAYGSAVIVEETRAHSYEPESLTRLHLSIGINHAMIEDPALFLPLGIPVFWLWIPRLVAAILVTYTFTLFTALRRSYAQRTGHKKIRNY</sequence>
<feature type="transmembrane region" description="Helical" evidence="1">
    <location>
        <begin position="237"/>
        <end position="255"/>
    </location>
</feature>
<dbReference type="AlphaFoldDB" id="S0FZW5"/>
<organism evidence="2 3">
    <name type="scientific">Desulfotignum phosphitoxidans DSM 13687</name>
    <dbReference type="NCBI Taxonomy" id="1286635"/>
    <lineage>
        <taxon>Bacteria</taxon>
        <taxon>Pseudomonadati</taxon>
        <taxon>Thermodesulfobacteriota</taxon>
        <taxon>Desulfobacteria</taxon>
        <taxon>Desulfobacterales</taxon>
        <taxon>Desulfobacteraceae</taxon>
        <taxon>Desulfotignum</taxon>
    </lineage>
</organism>
<keyword evidence="3" id="KW-1185">Reference proteome</keyword>
<reference evidence="2 3" key="1">
    <citation type="journal article" date="2013" name="Genome Announc.">
        <title>Draft Genome Sequence of Desulfotignum phosphitoxidans DSM 13687 Strain FiPS-3.</title>
        <authorList>
            <person name="Poehlein A."/>
            <person name="Daniel R."/>
            <person name="Simeonova D.D."/>
        </authorList>
    </citation>
    <scope>NUCLEOTIDE SEQUENCE [LARGE SCALE GENOMIC DNA]</scope>
    <source>
        <strain evidence="2 3">DSM 13687</strain>
    </source>
</reference>
<evidence type="ECO:0008006" key="4">
    <source>
        <dbReference type="Google" id="ProtNLM"/>
    </source>
</evidence>
<proteinExistence type="predicted"/>
<dbReference type="RefSeq" id="WP_006968431.1">
    <property type="nucleotide sequence ID" value="NZ_APJX01000014.1"/>
</dbReference>
<keyword evidence="1" id="KW-0812">Transmembrane</keyword>
<comment type="caution">
    <text evidence="2">The sequence shown here is derived from an EMBL/GenBank/DDBJ whole genome shotgun (WGS) entry which is preliminary data.</text>
</comment>
<protein>
    <recommendedName>
        <fullName evidence="4">Iron transporter</fullName>
    </recommendedName>
</protein>
<name>S0FZW5_9BACT</name>
<keyword evidence="1" id="KW-0472">Membrane</keyword>
<feature type="transmembrane region" description="Helical" evidence="1">
    <location>
        <begin position="303"/>
        <end position="323"/>
    </location>
</feature>
<feature type="transmembrane region" description="Helical" evidence="1">
    <location>
        <begin position="70"/>
        <end position="90"/>
    </location>
</feature>
<gene>
    <name evidence="2" type="ORF">Dpo_14c00150</name>
</gene>
<feature type="transmembrane region" description="Helical" evidence="1">
    <location>
        <begin position="132"/>
        <end position="155"/>
    </location>
</feature>
<evidence type="ECO:0000313" key="3">
    <source>
        <dbReference type="Proteomes" id="UP000014216"/>
    </source>
</evidence>
<dbReference type="EMBL" id="APJX01000014">
    <property type="protein sequence ID" value="EMS77532.1"/>
    <property type="molecule type" value="Genomic_DNA"/>
</dbReference>
<evidence type="ECO:0000313" key="2">
    <source>
        <dbReference type="EMBL" id="EMS77532.1"/>
    </source>
</evidence>
<accession>S0FZW5</accession>
<keyword evidence="1" id="KW-1133">Transmembrane helix</keyword>
<feature type="transmembrane region" description="Helical" evidence="1">
    <location>
        <begin position="34"/>
        <end position="58"/>
    </location>
</feature>
<dbReference type="Proteomes" id="UP000014216">
    <property type="component" value="Unassembled WGS sequence"/>
</dbReference>